<keyword evidence="1" id="KW-0489">Methyltransferase</keyword>
<accession>A0A1I6V1X4</accession>
<dbReference type="GO" id="GO:0008168">
    <property type="term" value="F:methyltransferase activity"/>
    <property type="evidence" value="ECO:0007669"/>
    <property type="project" value="UniProtKB-KW"/>
</dbReference>
<gene>
    <name evidence="1" type="ORF">SAMN05660874_05496</name>
</gene>
<sequence length="268" mass="28875">MLPEPERTGAKVDVDRPNSARMYDYYLGGSTNFAVDREAAEAGLTAMPYARDYAVANRAFLRRAVSHLASQGVDQFLDLGSGIPTVGNVHEIAHRHNPQARVAYVDHEPVAVAHARALLGENPTVSIDEADIRDPEAVLNAHGVAKIDFSRPVAVLAVAILPFVPDQDEATALTAAYRDACPPGSYLAVTHISQLAATDEQVVAAEEVMARTPTPVRWRPPNEIAELLDGYELLPPGLVPTPSWHPEQPPSEDDIARANAYAAVGRLV</sequence>
<protein>
    <submittedName>
        <fullName evidence="1">S-adenosyl methyltransferase</fullName>
    </submittedName>
</protein>
<dbReference type="AlphaFoldDB" id="A0A1I6V1X4"/>
<evidence type="ECO:0000313" key="1">
    <source>
        <dbReference type="EMBL" id="SFT07662.1"/>
    </source>
</evidence>
<dbReference type="Proteomes" id="UP000198852">
    <property type="component" value="Unassembled WGS sequence"/>
</dbReference>
<dbReference type="Gene3D" id="3.40.50.150">
    <property type="entry name" value="Vaccinia Virus protein VP39"/>
    <property type="match status" value="1"/>
</dbReference>
<reference evidence="2" key="1">
    <citation type="submission" date="2016-10" db="EMBL/GenBank/DDBJ databases">
        <authorList>
            <person name="Varghese N."/>
            <person name="Submissions S."/>
        </authorList>
    </citation>
    <scope>NUCLEOTIDE SEQUENCE [LARGE SCALE GENOMIC DNA]</scope>
    <source>
        <strain evidence="2">DSM 44771</strain>
    </source>
</reference>
<dbReference type="PIRSF" id="PIRSF017393">
    <property type="entry name" value="MTase_SAV2177"/>
    <property type="match status" value="1"/>
</dbReference>
<name>A0A1I6V1X4_9PSEU</name>
<keyword evidence="1" id="KW-0808">Transferase</keyword>
<organism evidence="1 2">
    <name type="scientific">Saccharopolyspora flava</name>
    <dbReference type="NCBI Taxonomy" id="95161"/>
    <lineage>
        <taxon>Bacteria</taxon>
        <taxon>Bacillati</taxon>
        <taxon>Actinomycetota</taxon>
        <taxon>Actinomycetes</taxon>
        <taxon>Pseudonocardiales</taxon>
        <taxon>Pseudonocardiaceae</taxon>
        <taxon>Saccharopolyspora</taxon>
    </lineage>
</organism>
<dbReference type="InterPro" id="IPR029063">
    <property type="entry name" value="SAM-dependent_MTases_sf"/>
</dbReference>
<dbReference type="STRING" id="95161.SAMN05660874_05496"/>
<dbReference type="SUPFAM" id="SSF53335">
    <property type="entry name" value="S-adenosyl-L-methionine-dependent methyltransferases"/>
    <property type="match status" value="1"/>
</dbReference>
<proteinExistence type="predicted"/>
<dbReference type="EMBL" id="FOZX01000015">
    <property type="protein sequence ID" value="SFT07662.1"/>
    <property type="molecule type" value="Genomic_DNA"/>
</dbReference>
<dbReference type="Pfam" id="PF04672">
    <property type="entry name" value="Methyltransf_19"/>
    <property type="match status" value="1"/>
</dbReference>
<evidence type="ECO:0000313" key="2">
    <source>
        <dbReference type="Proteomes" id="UP000198852"/>
    </source>
</evidence>
<dbReference type="GO" id="GO:0032259">
    <property type="term" value="P:methylation"/>
    <property type="evidence" value="ECO:0007669"/>
    <property type="project" value="UniProtKB-KW"/>
</dbReference>
<dbReference type="InterPro" id="IPR006764">
    <property type="entry name" value="SAM_dep_MeTrfase_SAV2177_type"/>
</dbReference>
<keyword evidence="2" id="KW-1185">Reference proteome</keyword>